<organism evidence="1 2">
    <name type="scientific">Cellulomonas bogoriensis 69B4 = DSM 16987</name>
    <dbReference type="NCBI Taxonomy" id="1386082"/>
    <lineage>
        <taxon>Bacteria</taxon>
        <taxon>Bacillati</taxon>
        <taxon>Actinomycetota</taxon>
        <taxon>Actinomycetes</taxon>
        <taxon>Micrococcales</taxon>
        <taxon>Cellulomonadaceae</taxon>
        <taxon>Cellulomonas</taxon>
    </lineage>
</organism>
<dbReference type="InterPro" id="IPR012349">
    <property type="entry name" value="Split_barrel_FMN-bd"/>
</dbReference>
<reference evidence="1 2" key="1">
    <citation type="submission" date="2013-08" db="EMBL/GenBank/DDBJ databases">
        <title>Genome sequencing of Cellulomonas bogoriensis 69B4.</title>
        <authorList>
            <person name="Chen F."/>
            <person name="Li Y."/>
            <person name="Wang G."/>
        </authorList>
    </citation>
    <scope>NUCLEOTIDE SEQUENCE [LARGE SCALE GENOMIC DNA]</scope>
    <source>
        <strain evidence="1 2">69B4</strain>
    </source>
</reference>
<dbReference type="Gene3D" id="2.30.110.10">
    <property type="entry name" value="Electron Transport, Fmn-binding Protein, Chain A"/>
    <property type="match status" value="1"/>
</dbReference>
<name>A0A0A0BZU5_9CELL</name>
<evidence type="ECO:0000313" key="1">
    <source>
        <dbReference type="EMBL" id="KGM13465.1"/>
    </source>
</evidence>
<sequence length="175" mass="18908">MVVHEVSSQREGWRLGRTWRPLILGGRRRVWRRADPTCDGLGAVGPPVGVVHVVRDGALWFAASSSDWKVRHVDARPEVSVTVPVRRGGLLVHVAPIPPATITFRATGHVVPATDAPADVRTALLRGLDTSGAEGRGALVLVRLVPHGEFLTYGVGVSLATMRDTERARGRVLVR</sequence>
<keyword evidence="2" id="KW-1185">Reference proteome</keyword>
<evidence type="ECO:0008006" key="3">
    <source>
        <dbReference type="Google" id="ProtNLM"/>
    </source>
</evidence>
<evidence type="ECO:0000313" key="2">
    <source>
        <dbReference type="Proteomes" id="UP000054314"/>
    </source>
</evidence>
<dbReference type="Proteomes" id="UP000054314">
    <property type="component" value="Unassembled WGS sequence"/>
</dbReference>
<dbReference type="SUPFAM" id="SSF50475">
    <property type="entry name" value="FMN-binding split barrel"/>
    <property type="match status" value="1"/>
</dbReference>
<protein>
    <recommendedName>
        <fullName evidence="3">Pyridoxamine 5'-phosphate oxidase putative domain-containing protein</fullName>
    </recommendedName>
</protein>
<dbReference type="AlphaFoldDB" id="A0A0A0BZU5"/>
<dbReference type="EMBL" id="AXCZ01000042">
    <property type="protein sequence ID" value="KGM13465.1"/>
    <property type="molecule type" value="Genomic_DNA"/>
</dbReference>
<gene>
    <name evidence="1" type="ORF">N869_13810</name>
</gene>
<proteinExistence type="predicted"/>
<accession>A0A0A0BZU5</accession>
<comment type="caution">
    <text evidence="1">The sequence shown here is derived from an EMBL/GenBank/DDBJ whole genome shotgun (WGS) entry which is preliminary data.</text>
</comment>